<organism evidence="2 3">
    <name type="scientific">Arthroderma benhamiae (strain ATCC MYA-4681 / CBS 112371)</name>
    <name type="common">Trichophyton mentagrophytes</name>
    <dbReference type="NCBI Taxonomy" id="663331"/>
    <lineage>
        <taxon>Eukaryota</taxon>
        <taxon>Fungi</taxon>
        <taxon>Dikarya</taxon>
        <taxon>Ascomycota</taxon>
        <taxon>Pezizomycotina</taxon>
        <taxon>Eurotiomycetes</taxon>
        <taxon>Eurotiomycetidae</taxon>
        <taxon>Onygenales</taxon>
        <taxon>Arthrodermataceae</taxon>
        <taxon>Trichophyton</taxon>
    </lineage>
</organism>
<dbReference type="eggNOG" id="ENOG502SHU0">
    <property type="taxonomic scope" value="Eukaryota"/>
</dbReference>
<protein>
    <recommendedName>
        <fullName evidence="1">Aminoglycoside phosphotransferase domain-containing protein</fullName>
    </recommendedName>
</protein>
<dbReference type="EMBL" id="ABSU01000038">
    <property type="protein sequence ID" value="EFE29492.1"/>
    <property type="molecule type" value="Genomic_DNA"/>
</dbReference>
<dbReference type="InterPro" id="IPR011009">
    <property type="entry name" value="Kinase-like_dom_sf"/>
</dbReference>
<dbReference type="InterPro" id="IPR002575">
    <property type="entry name" value="Aminoglycoside_PTrfase"/>
</dbReference>
<evidence type="ECO:0000313" key="3">
    <source>
        <dbReference type="Proteomes" id="UP000008866"/>
    </source>
</evidence>
<dbReference type="HOGENOM" id="CLU_019189_13_0_1"/>
<accession>D4B598</accession>
<comment type="caution">
    <text evidence="2">The sequence shown here is derived from an EMBL/GenBank/DDBJ whole genome shotgun (WGS) entry which is preliminary data.</text>
</comment>
<dbReference type="Pfam" id="PF01636">
    <property type="entry name" value="APH"/>
    <property type="match status" value="1"/>
</dbReference>
<proteinExistence type="predicted"/>
<dbReference type="PANTHER" id="PTHR36091:SF2">
    <property type="entry name" value="AMINOGLYCOSIDE PHOSPHOTRANSFERASE DOMAIN-CONTAINING PROTEIN"/>
    <property type="match status" value="1"/>
</dbReference>
<name>D4B598_ARTBC</name>
<dbReference type="OMA" id="WQSTQIS"/>
<sequence>MKLPWRLLCFTKTHRSARKPQFTRCHSSDSRAMHTIPRQSQDWNIHDEFFQFTRGRFVIDEKEQLSKRHVRFNMNELAQEAAKAVGAKYCINVEKCADGMFNKAYIFTLDNDKQVIGKVPNPNAGIPHYTTASEVATLDFMRNVLKTPTPKVYSWNSRKDKGNNVGAEYIIMEKFDGVQLGQVWPSLDPSDKMKIFLQIFDYQRVWTQKKFNAFGSLYYRDDLGESIRRPLADEEGTQINELDRFAIGPATGREWSDDGRSSLTCDRGPCECFILPDDAKLVFIIIIACNQGKSLLEYRIAVGHREKLAIESRICAPKQLAMLYGPGLYRPTQEKRLDAVQCYLKLVSILLPSDPSLASGHIWHDDLHSENIFVSPKNPTEVVGIIDWQSTQISPLFDHCMDPAFLEYDGSPIGDSLKRPELPENMKQLSESEKNDTIKQYLNKSVMVAWRMLVKNKNPSQYAAMMFENTTKGYLLLLSRRLYELGEPQFRALSLDLQKEWLKSNANEEQKFPLSFSPEQEIEINADRELSALSSEVMKSIQQRLGRIWPDKALAEHDDYQQLKPLLAQIKEELASELVKAPEEKAEFEKFWPFD</sequence>
<gene>
    <name evidence="2" type="ORF">ARB_03638</name>
</gene>
<dbReference type="KEGG" id="abe:ARB_03638"/>
<dbReference type="PANTHER" id="PTHR36091">
    <property type="entry name" value="ALTERED INHERITANCE OF MITOCHONDRIA PROTEIN 9, MITOCHONDRIAL"/>
    <property type="match status" value="1"/>
</dbReference>
<dbReference type="GO" id="GO:0005739">
    <property type="term" value="C:mitochondrion"/>
    <property type="evidence" value="ECO:0007669"/>
    <property type="project" value="TreeGrafter"/>
</dbReference>
<dbReference type="AlphaFoldDB" id="D4B598"/>
<dbReference type="InterPro" id="IPR051035">
    <property type="entry name" value="Mito_inheritance_9"/>
</dbReference>
<dbReference type="SUPFAM" id="SSF56112">
    <property type="entry name" value="Protein kinase-like (PK-like)"/>
    <property type="match status" value="2"/>
</dbReference>
<reference evidence="3" key="1">
    <citation type="journal article" date="2011" name="Genome Biol.">
        <title>Comparative and functional genomics provide insights into the pathogenicity of dermatophytic fungi.</title>
        <authorList>
            <person name="Burmester A."/>
            <person name="Shelest E."/>
            <person name="Gloeckner G."/>
            <person name="Heddergott C."/>
            <person name="Schindler S."/>
            <person name="Staib P."/>
            <person name="Heidel A."/>
            <person name="Felder M."/>
            <person name="Petzold A."/>
            <person name="Szafranski K."/>
            <person name="Feuermann M."/>
            <person name="Pedruzzi I."/>
            <person name="Priebe S."/>
            <person name="Groth M."/>
            <person name="Winkler R."/>
            <person name="Li W."/>
            <person name="Kniemeyer O."/>
            <person name="Schroeckh V."/>
            <person name="Hertweck C."/>
            <person name="Hube B."/>
            <person name="White T.C."/>
            <person name="Platzer M."/>
            <person name="Guthke R."/>
            <person name="Heitman J."/>
            <person name="Woestemeyer J."/>
            <person name="Zipfel P.F."/>
            <person name="Monod M."/>
            <person name="Brakhage A.A."/>
        </authorList>
    </citation>
    <scope>NUCLEOTIDE SEQUENCE [LARGE SCALE GENOMIC DNA]</scope>
    <source>
        <strain evidence="3">ATCC MYA-4681 / CBS 112371</strain>
    </source>
</reference>
<dbReference type="Gene3D" id="3.90.1200.10">
    <property type="match status" value="1"/>
</dbReference>
<evidence type="ECO:0000313" key="2">
    <source>
        <dbReference type="EMBL" id="EFE29492.1"/>
    </source>
</evidence>
<dbReference type="RefSeq" id="XP_003010132.1">
    <property type="nucleotide sequence ID" value="XM_003010086.1"/>
</dbReference>
<evidence type="ECO:0000259" key="1">
    <source>
        <dbReference type="Pfam" id="PF01636"/>
    </source>
</evidence>
<dbReference type="GeneID" id="9525400"/>
<dbReference type="Proteomes" id="UP000008866">
    <property type="component" value="Unassembled WGS sequence"/>
</dbReference>
<keyword evidence="3" id="KW-1185">Reference proteome</keyword>
<feature type="domain" description="Aminoglycoside phosphotransferase" evidence="1">
    <location>
        <begin position="345"/>
        <end position="395"/>
    </location>
</feature>